<reference evidence="1" key="1">
    <citation type="submission" date="2014-11" db="EMBL/GenBank/DDBJ databases">
        <authorList>
            <person name="Amaro Gonzalez C."/>
        </authorList>
    </citation>
    <scope>NUCLEOTIDE SEQUENCE</scope>
</reference>
<dbReference type="EMBL" id="GBXM01025023">
    <property type="protein sequence ID" value="JAH83554.1"/>
    <property type="molecule type" value="Transcribed_RNA"/>
</dbReference>
<accession>A0A0E9VZI5</accession>
<reference evidence="1" key="2">
    <citation type="journal article" date="2015" name="Fish Shellfish Immunol.">
        <title>Early steps in the European eel (Anguilla anguilla)-Vibrio vulnificus interaction in the gills: Role of the RtxA13 toxin.</title>
        <authorList>
            <person name="Callol A."/>
            <person name="Pajuelo D."/>
            <person name="Ebbesson L."/>
            <person name="Teles M."/>
            <person name="MacKenzie S."/>
            <person name="Amaro C."/>
        </authorList>
    </citation>
    <scope>NUCLEOTIDE SEQUENCE</scope>
</reference>
<protein>
    <submittedName>
        <fullName evidence="1">Uncharacterized protein</fullName>
    </submittedName>
</protein>
<evidence type="ECO:0000313" key="1">
    <source>
        <dbReference type="EMBL" id="JAH83554.1"/>
    </source>
</evidence>
<proteinExistence type="predicted"/>
<sequence length="25" mass="2906">MCRLPPFVLNCSRAFPASGLQHFQW</sequence>
<name>A0A0E9VZI5_ANGAN</name>
<dbReference type="AlphaFoldDB" id="A0A0E9VZI5"/>
<organism evidence="1">
    <name type="scientific">Anguilla anguilla</name>
    <name type="common">European freshwater eel</name>
    <name type="synonym">Muraena anguilla</name>
    <dbReference type="NCBI Taxonomy" id="7936"/>
    <lineage>
        <taxon>Eukaryota</taxon>
        <taxon>Metazoa</taxon>
        <taxon>Chordata</taxon>
        <taxon>Craniata</taxon>
        <taxon>Vertebrata</taxon>
        <taxon>Euteleostomi</taxon>
        <taxon>Actinopterygii</taxon>
        <taxon>Neopterygii</taxon>
        <taxon>Teleostei</taxon>
        <taxon>Anguilliformes</taxon>
        <taxon>Anguillidae</taxon>
        <taxon>Anguilla</taxon>
    </lineage>
</organism>